<dbReference type="AlphaFoldDB" id="A0A0F9NWE3"/>
<comment type="caution">
    <text evidence="1">The sequence shown here is derived from an EMBL/GenBank/DDBJ whole genome shotgun (WGS) entry which is preliminary data.</text>
</comment>
<evidence type="ECO:0000313" key="1">
    <source>
        <dbReference type="EMBL" id="KKN22154.1"/>
    </source>
</evidence>
<sequence>MKRTTIAFRLIRELNLEQQEFFCRLHFASIIAANSLLKERAN</sequence>
<accession>A0A0F9NWE3</accession>
<protein>
    <submittedName>
        <fullName evidence="1">Uncharacterized protein</fullName>
    </submittedName>
</protein>
<name>A0A0F9NWE3_9ZZZZ</name>
<gene>
    <name evidence="1" type="ORF">LCGC14_0918170</name>
</gene>
<organism evidence="1">
    <name type="scientific">marine sediment metagenome</name>
    <dbReference type="NCBI Taxonomy" id="412755"/>
    <lineage>
        <taxon>unclassified sequences</taxon>
        <taxon>metagenomes</taxon>
        <taxon>ecological metagenomes</taxon>
    </lineage>
</organism>
<reference evidence="1" key="1">
    <citation type="journal article" date="2015" name="Nature">
        <title>Complex archaea that bridge the gap between prokaryotes and eukaryotes.</title>
        <authorList>
            <person name="Spang A."/>
            <person name="Saw J.H."/>
            <person name="Jorgensen S.L."/>
            <person name="Zaremba-Niedzwiedzka K."/>
            <person name="Martijn J."/>
            <person name="Lind A.E."/>
            <person name="van Eijk R."/>
            <person name="Schleper C."/>
            <person name="Guy L."/>
            <person name="Ettema T.J."/>
        </authorList>
    </citation>
    <scope>NUCLEOTIDE SEQUENCE</scope>
</reference>
<proteinExistence type="predicted"/>
<dbReference type="EMBL" id="LAZR01003089">
    <property type="protein sequence ID" value="KKN22154.1"/>
    <property type="molecule type" value="Genomic_DNA"/>
</dbReference>